<dbReference type="InterPro" id="IPR051021">
    <property type="entry name" value="Mito_Ser/Thr_phosphatase"/>
</dbReference>
<dbReference type="Gene3D" id="3.40.50.1240">
    <property type="entry name" value="Phosphoglycerate mutase-like"/>
    <property type="match status" value="1"/>
</dbReference>
<proteinExistence type="predicted"/>
<dbReference type="PANTHER" id="PTHR20935">
    <property type="entry name" value="PHOSPHOGLYCERATE MUTASE-RELATED"/>
    <property type="match status" value="1"/>
</dbReference>
<dbReference type="CDD" id="cd07067">
    <property type="entry name" value="HP_PGM_like"/>
    <property type="match status" value="1"/>
</dbReference>
<dbReference type="InterPro" id="IPR013078">
    <property type="entry name" value="His_Pase_superF_clade-1"/>
</dbReference>
<evidence type="ECO:0000256" key="1">
    <source>
        <dbReference type="ARBA" id="ARBA00022801"/>
    </source>
</evidence>
<reference evidence="2 3" key="1">
    <citation type="submission" date="2014-03" db="EMBL/GenBank/DDBJ databases">
        <title>Draft genome sequence of Deinococcus phoenicis 1P10ME.</title>
        <authorList>
            <person name="Stepanov V.G."/>
            <person name="Vaishampayan P."/>
            <person name="Venkateswaran K."/>
            <person name="Fox G.E."/>
        </authorList>
    </citation>
    <scope>NUCLEOTIDE SEQUENCE [LARGE SCALE GENOMIC DNA]</scope>
    <source>
        <strain evidence="2 3">1P10ME</strain>
    </source>
</reference>
<dbReference type="Proteomes" id="UP000020492">
    <property type="component" value="Unassembled WGS sequence"/>
</dbReference>
<dbReference type="SMART" id="SM00855">
    <property type="entry name" value="PGAM"/>
    <property type="match status" value="1"/>
</dbReference>
<keyword evidence="3" id="KW-1185">Reference proteome</keyword>
<protein>
    <submittedName>
        <fullName evidence="2">Phosphoglycerate mutase</fullName>
    </submittedName>
</protein>
<organism evidence="2 3">
    <name type="scientific">Deinococcus phoenicis</name>
    <dbReference type="NCBI Taxonomy" id="1476583"/>
    <lineage>
        <taxon>Bacteria</taxon>
        <taxon>Thermotogati</taxon>
        <taxon>Deinococcota</taxon>
        <taxon>Deinococci</taxon>
        <taxon>Deinococcales</taxon>
        <taxon>Deinococcaceae</taxon>
        <taxon>Deinococcus</taxon>
    </lineage>
</organism>
<dbReference type="AlphaFoldDB" id="A0A016QTB3"/>
<dbReference type="SUPFAM" id="SSF53254">
    <property type="entry name" value="Phosphoglycerate mutase-like"/>
    <property type="match status" value="1"/>
</dbReference>
<dbReference type="eggNOG" id="COG0406">
    <property type="taxonomic scope" value="Bacteria"/>
</dbReference>
<evidence type="ECO:0000313" key="2">
    <source>
        <dbReference type="EMBL" id="EYB69102.1"/>
    </source>
</evidence>
<dbReference type="InterPro" id="IPR029033">
    <property type="entry name" value="His_PPase_superfam"/>
</dbReference>
<evidence type="ECO:0000313" key="3">
    <source>
        <dbReference type="Proteomes" id="UP000020492"/>
    </source>
</evidence>
<dbReference type="PANTHER" id="PTHR20935:SF0">
    <property type="entry name" value="SERINE_THREONINE-PROTEIN PHOSPHATASE PGAM5, MITOCHONDRIAL"/>
    <property type="match status" value="1"/>
</dbReference>
<dbReference type="OrthoDB" id="9782128at2"/>
<keyword evidence="1" id="KW-0378">Hydrolase</keyword>
<dbReference type="Pfam" id="PF00300">
    <property type="entry name" value="His_Phos_1"/>
    <property type="match status" value="2"/>
</dbReference>
<comment type="caution">
    <text evidence="2">The sequence shown here is derived from an EMBL/GenBank/DDBJ whole genome shotgun (WGS) entry which is preliminary data.</text>
</comment>
<dbReference type="GO" id="GO:0016787">
    <property type="term" value="F:hydrolase activity"/>
    <property type="evidence" value="ECO:0007669"/>
    <property type="project" value="UniProtKB-KW"/>
</dbReference>
<gene>
    <name evidence="2" type="ORF">DEIPH_ctg011orf0071</name>
</gene>
<dbReference type="RefSeq" id="WP_034353896.1">
    <property type="nucleotide sequence ID" value="NZ_JHAC01000011.1"/>
</dbReference>
<dbReference type="EMBL" id="JHAC01000011">
    <property type="protein sequence ID" value="EYB69102.1"/>
    <property type="molecule type" value="Genomic_DNA"/>
</dbReference>
<dbReference type="STRING" id="1476583.DEIPH_ctg011orf0071"/>
<name>A0A016QTB3_9DEIO</name>
<accession>A0A016QTB3</accession>
<sequence length="234" mass="25426">MSELILVRHGQATPFESDTDRLSPLGEAQARAVGAYLAETGLEPTDVISGSLVRQRESARLAAEAACGGWPDPRIDPRLAEYDGDGLTRILAPLLAARDPDFGVLLRASEQERQGPQRNRHLQRMLEPLTAAYLRGELTHAEVEPWADFRARIHGFLRELLAGPSGRIVLAFTSGGVIGVTVAAVLRAPDASALTLNWRVKNASLTRLTYGGGRASLDSFNETAHLPEELSSWR</sequence>
<dbReference type="PATRIC" id="fig|1476583.3.peg.697"/>